<name>A0A1I7T4C2_9PELO</name>
<reference evidence="2" key="1">
    <citation type="submission" date="2016-11" db="UniProtKB">
        <authorList>
            <consortium name="WormBaseParasite"/>
        </authorList>
    </citation>
    <scope>IDENTIFICATION</scope>
</reference>
<protein>
    <submittedName>
        <fullName evidence="2">Uncharacterized protein</fullName>
    </submittedName>
</protein>
<dbReference type="WBParaSite" id="Csp11.Scaffold500.g2266.t1">
    <property type="protein sequence ID" value="Csp11.Scaffold500.g2266.t1"/>
    <property type="gene ID" value="Csp11.Scaffold500.g2266"/>
</dbReference>
<proteinExistence type="predicted"/>
<keyword evidence="1" id="KW-1185">Reference proteome</keyword>
<evidence type="ECO:0000313" key="2">
    <source>
        <dbReference type="WBParaSite" id="Csp11.Scaffold500.g2266.t1"/>
    </source>
</evidence>
<dbReference type="AlphaFoldDB" id="A0A1I7T4C2"/>
<organism evidence="1 2">
    <name type="scientific">Caenorhabditis tropicalis</name>
    <dbReference type="NCBI Taxonomy" id="1561998"/>
    <lineage>
        <taxon>Eukaryota</taxon>
        <taxon>Metazoa</taxon>
        <taxon>Ecdysozoa</taxon>
        <taxon>Nematoda</taxon>
        <taxon>Chromadorea</taxon>
        <taxon>Rhabditida</taxon>
        <taxon>Rhabditina</taxon>
        <taxon>Rhabditomorpha</taxon>
        <taxon>Rhabditoidea</taxon>
        <taxon>Rhabditidae</taxon>
        <taxon>Peloderinae</taxon>
        <taxon>Caenorhabditis</taxon>
    </lineage>
</organism>
<sequence>MLVLHFSYQQCSEPASPDVMRMLIGIVFGKRMIRNFPMKREKKGCELQKHDRMTPQTKRYARRRRPAELSIITIAAPRTSLPMMMMMRSLSVFRYEITIGCESRKKDENETGPFLAGRIGLAEKYETRGRMERHVE</sequence>
<dbReference type="Proteomes" id="UP000095282">
    <property type="component" value="Unplaced"/>
</dbReference>
<evidence type="ECO:0000313" key="1">
    <source>
        <dbReference type="Proteomes" id="UP000095282"/>
    </source>
</evidence>
<accession>A0A1I7T4C2</accession>